<dbReference type="AlphaFoldDB" id="A0AAN9TGD5"/>
<dbReference type="PANTHER" id="PTHR23278">
    <property type="entry name" value="SIDESTEP PROTEIN"/>
    <property type="match status" value="1"/>
</dbReference>
<dbReference type="InterPro" id="IPR013783">
    <property type="entry name" value="Ig-like_fold"/>
</dbReference>
<comment type="caution">
    <text evidence="3">The sequence shown here is derived from an EMBL/GenBank/DDBJ whole genome shotgun (WGS) entry which is preliminary data.</text>
</comment>
<name>A0AAN9TGD5_9HEMI</name>
<dbReference type="Gene3D" id="2.60.40.10">
    <property type="entry name" value="Immunoglobulins"/>
    <property type="match status" value="2"/>
</dbReference>
<dbReference type="InterPro" id="IPR007110">
    <property type="entry name" value="Ig-like_dom"/>
</dbReference>
<dbReference type="InterPro" id="IPR036179">
    <property type="entry name" value="Ig-like_dom_sf"/>
</dbReference>
<gene>
    <name evidence="3" type="ORF">V9T40_000166</name>
</gene>
<dbReference type="EMBL" id="JBBCAQ010000028">
    <property type="protein sequence ID" value="KAK7585987.1"/>
    <property type="molecule type" value="Genomic_DNA"/>
</dbReference>
<proteinExistence type="predicted"/>
<dbReference type="Pfam" id="PF08205">
    <property type="entry name" value="C2-set_2"/>
    <property type="match status" value="1"/>
</dbReference>
<dbReference type="Proteomes" id="UP001367676">
    <property type="component" value="Unassembled WGS sequence"/>
</dbReference>
<dbReference type="SUPFAM" id="SSF48726">
    <property type="entry name" value="Immunoglobulin"/>
    <property type="match status" value="2"/>
</dbReference>
<protein>
    <recommendedName>
        <fullName evidence="2">Ig-like domain-containing protein</fullName>
    </recommendedName>
</protein>
<reference evidence="3 4" key="1">
    <citation type="submission" date="2024-03" db="EMBL/GenBank/DDBJ databases">
        <title>Adaptation during the transition from Ophiocordyceps entomopathogen to insect associate is accompanied by gene loss and intensified selection.</title>
        <authorList>
            <person name="Ward C.M."/>
            <person name="Onetto C.A."/>
            <person name="Borneman A.R."/>
        </authorList>
    </citation>
    <scope>NUCLEOTIDE SEQUENCE [LARGE SCALE GENOMIC DNA]</scope>
    <source>
        <strain evidence="3">AWRI1</strain>
        <tissue evidence="3">Single Adult Female</tissue>
    </source>
</reference>
<dbReference type="InterPro" id="IPR013162">
    <property type="entry name" value="CD80_C2-set"/>
</dbReference>
<evidence type="ECO:0000259" key="2">
    <source>
        <dbReference type="PROSITE" id="PS50835"/>
    </source>
</evidence>
<feature type="domain" description="Ig-like" evidence="2">
    <location>
        <begin position="79"/>
        <end position="171"/>
    </location>
</feature>
<accession>A0AAN9TGD5</accession>
<dbReference type="PROSITE" id="PS50835">
    <property type="entry name" value="IG_LIKE"/>
    <property type="match status" value="2"/>
</dbReference>
<sequence length="221" mass="25026">MPRNPVSSCNPEPKVRWLINGAVVDEEFEVNAGDVIENKLTWSNITRKDLNSMFTCQATNTKLTDPLESSVILDLRLRPLTVELFSSDAPLTADKPYDVICVSTGSRPAAIITWYKNNKLLRKPKETTRENITKSEVNFTPTTDDDGKTITCRAENPVISGQFLETKWKISVIFPPIVTLRLGSTLKADNIKENDDVYFECHVKANPPWKKLNWLHNVSTY</sequence>
<evidence type="ECO:0000313" key="4">
    <source>
        <dbReference type="Proteomes" id="UP001367676"/>
    </source>
</evidence>
<dbReference type="PANTHER" id="PTHR23278:SF31">
    <property type="entry name" value="SIDESTEP II, ISOFORM A"/>
    <property type="match status" value="1"/>
</dbReference>
<keyword evidence="1" id="KW-1015">Disulfide bond</keyword>
<keyword evidence="4" id="KW-1185">Reference proteome</keyword>
<organism evidence="3 4">
    <name type="scientific">Parthenolecanium corni</name>
    <dbReference type="NCBI Taxonomy" id="536013"/>
    <lineage>
        <taxon>Eukaryota</taxon>
        <taxon>Metazoa</taxon>
        <taxon>Ecdysozoa</taxon>
        <taxon>Arthropoda</taxon>
        <taxon>Hexapoda</taxon>
        <taxon>Insecta</taxon>
        <taxon>Pterygota</taxon>
        <taxon>Neoptera</taxon>
        <taxon>Paraneoptera</taxon>
        <taxon>Hemiptera</taxon>
        <taxon>Sternorrhyncha</taxon>
        <taxon>Coccoidea</taxon>
        <taxon>Coccidae</taxon>
        <taxon>Parthenolecanium</taxon>
    </lineage>
</organism>
<feature type="domain" description="Ig-like" evidence="2">
    <location>
        <begin position="175"/>
        <end position="221"/>
    </location>
</feature>
<evidence type="ECO:0000256" key="1">
    <source>
        <dbReference type="ARBA" id="ARBA00023157"/>
    </source>
</evidence>
<evidence type="ECO:0000313" key="3">
    <source>
        <dbReference type="EMBL" id="KAK7585987.1"/>
    </source>
</evidence>